<gene>
    <name evidence="1" type="ORF">SO802_009949</name>
</gene>
<reference evidence="1 2" key="1">
    <citation type="submission" date="2024-01" db="EMBL/GenBank/DDBJ databases">
        <title>A telomere-to-telomere, gap-free genome of sweet tea (Lithocarpus litseifolius).</title>
        <authorList>
            <person name="Zhou J."/>
        </authorList>
    </citation>
    <scope>NUCLEOTIDE SEQUENCE [LARGE SCALE GENOMIC DNA]</scope>
    <source>
        <strain evidence="1">Zhou-2022a</strain>
        <tissue evidence="1">Leaf</tissue>
    </source>
</reference>
<proteinExistence type="predicted"/>
<keyword evidence="2" id="KW-1185">Reference proteome</keyword>
<sequence length="179" mass="20632">MSVVDFRSLHLPPEAGGLGVMILGWTNNSQVEVHCTGWQASCFHFSTYNHVVEREPSFFPKLLLTANMEEPAKETDHEIEMMQEEERENDDCNPKQLPNASFLSELNLLLVLFSAFSLLDDERLNYMESKGKNAKDQEAKVRISRIHSNRREVNEVKLMKPSAPRIHTTIHDSRHGRRM</sequence>
<dbReference type="Proteomes" id="UP001459277">
    <property type="component" value="Unassembled WGS sequence"/>
</dbReference>
<evidence type="ECO:0000313" key="1">
    <source>
        <dbReference type="EMBL" id="KAL0008447.1"/>
    </source>
</evidence>
<protein>
    <submittedName>
        <fullName evidence="1">Uncharacterized protein</fullName>
    </submittedName>
</protein>
<name>A0AAW2DF30_9ROSI</name>
<comment type="caution">
    <text evidence="1">The sequence shown here is derived from an EMBL/GenBank/DDBJ whole genome shotgun (WGS) entry which is preliminary data.</text>
</comment>
<dbReference type="AlphaFoldDB" id="A0AAW2DF30"/>
<dbReference type="EMBL" id="JAZDWU010000003">
    <property type="protein sequence ID" value="KAL0008447.1"/>
    <property type="molecule type" value="Genomic_DNA"/>
</dbReference>
<evidence type="ECO:0000313" key="2">
    <source>
        <dbReference type="Proteomes" id="UP001459277"/>
    </source>
</evidence>
<accession>A0AAW2DF30</accession>
<organism evidence="1 2">
    <name type="scientific">Lithocarpus litseifolius</name>
    <dbReference type="NCBI Taxonomy" id="425828"/>
    <lineage>
        <taxon>Eukaryota</taxon>
        <taxon>Viridiplantae</taxon>
        <taxon>Streptophyta</taxon>
        <taxon>Embryophyta</taxon>
        <taxon>Tracheophyta</taxon>
        <taxon>Spermatophyta</taxon>
        <taxon>Magnoliopsida</taxon>
        <taxon>eudicotyledons</taxon>
        <taxon>Gunneridae</taxon>
        <taxon>Pentapetalae</taxon>
        <taxon>rosids</taxon>
        <taxon>fabids</taxon>
        <taxon>Fagales</taxon>
        <taxon>Fagaceae</taxon>
        <taxon>Lithocarpus</taxon>
    </lineage>
</organism>